<feature type="domain" description="Response regulatory" evidence="4">
    <location>
        <begin position="155"/>
        <end position="271"/>
    </location>
</feature>
<proteinExistence type="predicted"/>
<evidence type="ECO:0000313" key="6">
    <source>
        <dbReference type="Proteomes" id="UP000003835"/>
    </source>
</evidence>
<keyword evidence="1 2" id="KW-0597">Phosphoprotein</keyword>
<accession>B4VZA4</accession>
<dbReference type="GO" id="GO:0000160">
    <property type="term" value="P:phosphorelay signal transduction system"/>
    <property type="evidence" value="ECO:0007669"/>
    <property type="project" value="UniProtKB-KW"/>
</dbReference>
<evidence type="ECO:0000256" key="1">
    <source>
        <dbReference type="ARBA" id="ARBA00022553"/>
    </source>
</evidence>
<dbReference type="InterPro" id="IPR050595">
    <property type="entry name" value="Bact_response_regulator"/>
</dbReference>
<feature type="compositionally biased region" description="Polar residues" evidence="3">
    <location>
        <begin position="1"/>
        <end position="16"/>
    </location>
</feature>
<evidence type="ECO:0000259" key="4">
    <source>
        <dbReference type="PROSITE" id="PS50110"/>
    </source>
</evidence>
<dbReference type="PANTHER" id="PTHR44591">
    <property type="entry name" value="STRESS RESPONSE REGULATOR PROTEIN 1"/>
    <property type="match status" value="1"/>
</dbReference>
<protein>
    <submittedName>
        <fullName evidence="5">Response regulator receiver domain protein</fullName>
    </submittedName>
</protein>
<dbReference type="PROSITE" id="PS50110">
    <property type="entry name" value="RESPONSE_REGULATORY"/>
    <property type="match status" value="2"/>
</dbReference>
<reference evidence="5 6" key="1">
    <citation type="submission" date="2008-07" db="EMBL/GenBank/DDBJ databases">
        <authorList>
            <person name="Tandeau de Marsac N."/>
            <person name="Ferriera S."/>
            <person name="Johnson J."/>
            <person name="Kravitz S."/>
            <person name="Beeson K."/>
            <person name="Sutton G."/>
            <person name="Rogers Y.-H."/>
            <person name="Friedman R."/>
            <person name="Frazier M."/>
            <person name="Venter J.C."/>
        </authorList>
    </citation>
    <scope>NUCLEOTIDE SEQUENCE [LARGE SCALE GENOMIC DNA]</scope>
    <source>
        <strain evidence="5 6">PCC 7420</strain>
    </source>
</reference>
<feature type="modified residue" description="4-aspartylphosphate" evidence="2">
    <location>
        <position position="79"/>
    </location>
</feature>
<dbReference type="STRING" id="118168.MC7420_4950"/>
<dbReference type="PANTHER" id="PTHR44591:SF3">
    <property type="entry name" value="RESPONSE REGULATORY DOMAIN-CONTAINING PROTEIN"/>
    <property type="match status" value="1"/>
</dbReference>
<dbReference type="CDD" id="cd17574">
    <property type="entry name" value="REC_OmpR"/>
    <property type="match status" value="1"/>
</dbReference>
<keyword evidence="6" id="KW-1185">Reference proteome</keyword>
<dbReference type="SMART" id="SM00448">
    <property type="entry name" value="REC"/>
    <property type="match status" value="2"/>
</dbReference>
<name>B4VZA4_9CYAN</name>
<dbReference type="Pfam" id="PF00072">
    <property type="entry name" value="Response_reg"/>
    <property type="match status" value="2"/>
</dbReference>
<dbReference type="InterPro" id="IPR001789">
    <property type="entry name" value="Sig_transdc_resp-reg_receiver"/>
</dbReference>
<dbReference type="AlphaFoldDB" id="B4VZA4"/>
<dbReference type="SUPFAM" id="SSF52172">
    <property type="entry name" value="CheY-like"/>
    <property type="match status" value="2"/>
</dbReference>
<evidence type="ECO:0000256" key="3">
    <source>
        <dbReference type="SAM" id="MobiDB-lite"/>
    </source>
</evidence>
<dbReference type="InterPro" id="IPR011006">
    <property type="entry name" value="CheY-like_superfamily"/>
</dbReference>
<gene>
    <name evidence="5" type="ORF">MC7420_4950</name>
</gene>
<organism evidence="5 6">
    <name type="scientific">Coleofasciculus chthonoplastes PCC 7420</name>
    <dbReference type="NCBI Taxonomy" id="118168"/>
    <lineage>
        <taxon>Bacteria</taxon>
        <taxon>Bacillati</taxon>
        <taxon>Cyanobacteriota</taxon>
        <taxon>Cyanophyceae</taxon>
        <taxon>Coleofasciculales</taxon>
        <taxon>Coleofasciculaceae</taxon>
        <taxon>Coleofasciculus</taxon>
    </lineage>
</organism>
<dbReference type="HOGENOM" id="CLU_996420_0_0_3"/>
<dbReference type="EMBL" id="DS989862">
    <property type="protein sequence ID" value="EDX72677.1"/>
    <property type="molecule type" value="Genomic_DNA"/>
</dbReference>
<sequence length="279" mass="30853">MQQAIANKPTLDQVTPPTCDPPPASTSPAQLLVIDDDQILSQHIEIEAKAWGLQVDSAPHLQAAKRAIALHPPNVILLDLTFADTQENGFELLAELAVQHSNIPVLIFSSQNHLSSRVKAARLGAATFLQKPMTPPEILQAVTQAINQQKSGESNVLVVDDDPQILALLRHLLQPWGLNVTTLAHPQRFWDVLEAVSPDLLILDVEMPEYSGIELCQVVRHDLRWSNLPVLFLSAHTEVQTVQQVFTVGADDYIKKPIVEAELITRVLNRLERRSSNSS</sequence>
<feature type="region of interest" description="Disordered" evidence="3">
    <location>
        <begin position="1"/>
        <end position="27"/>
    </location>
</feature>
<dbReference type="Proteomes" id="UP000003835">
    <property type="component" value="Unassembled WGS sequence"/>
</dbReference>
<dbReference type="eggNOG" id="COG0745">
    <property type="taxonomic scope" value="Bacteria"/>
</dbReference>
<feature type="modified residue" description="4-aspartylphosphate" evidence="2">
    <location>
        <position position="204"/>
    </location>
</feature>
<dbReference type="CDD" id="cd00156">
    <property type="entry name" value="REC"/>
    <property type="match status" value="1"/>
</dbReference>
<evidence type="ECO:0000256" key="2">
    <source>
        <dbReference type="PROSITE-ProRule" id="PRU00169"/>
    </source>
</evidence>
<feature type="domain" description="Response regulatory" evidence="4">
    <location>
        <begin position="30"/>
        <end position="146"/>
    </location>
</feature>
<evidence type="ECO:0000313" key="5">
    <source>
        <dbReference type="EMBL" id="EDX72677.1"/>
    </source>
</evidence>
<dbReference type="Gene3D" id="3.40.50.2300">
    <property type="match status" value="2"/>
</dbReference>